<gene>
    <name evidence="2" type="ORF">KSX_17400</name>
</gene>
<dbReference type="AlphaFoldDB" id="A0A8J3HTA3"/>
<dbReference type="RefSeq" id="WP_220193039.1">
    <property type="nucleotide sequence ID" value="NZ_BNJF01000001.1"/>
</dbReference>
<evidence type="ECO:0000313" key="2">
    <source>
        <dbReference type="EMBL" id="GHO43577.1"/>
    </source>
</evidence>
<comment type="caution">
    <text evidence="2">The sequence shown here is derived from an EMBL/GenBank/DDBJ whole genome shotgun (WGS) entry which is preliminary data.</text>
</comment>
<accession>A0A8J3HTA3</accession>
<name>A0A8J3HTA3_9CHLR</name>
<dbReference type="InterPro" id="IPR037401">
    <property type="entry name" value="SnoaL-like"/>
</dbReference>
<keyword evidence="3" id="KW-1185">Reference proteome</keyword>
<dbReference type="EMBL" id="BNJF01000001">
    <property type="protein sequence ID" value="GHO43577.1"/>
    <property type="molecule type" value="Genomic_DNA"/>
</dbReference>
<reference evidence="2" key="1">
    <citation type="submission" date="2020-10" db="EMBL/GenBank/DDBJ databases">
        <title>Taxonomic study of unclassified bacteria belonging to the class Ktedonobacteria.</title>
        <authorList>
            <person name="Yabe S."/>
            <person name="Wang C.M."/>
            <person name="Zheng Y."/>
            <person name="Sakai Y."/>
            <person name="Cavaletti L."/>
            <person name="Monciardini P."/>
            <person name="Donadio S."/>
        </authorList>
    </citation>
    <scope>NUCLEOTIDE SEQUENCE</scope>
    <source>
        <strain evidence="2">SOSP1-1</strain>
    </source>
</reference>
<protein>
    <submittedName>
        <fullName evidence="2">Steroid Delta-isomerase</fullName>
    </submittedName>
</protein>
<proteinExistence type="predicted"/>
<evidence type="ECO:0000313" key="3">
    <source>
        <dbReference type="Proteomes" id="UP000612362"/>
    </source>
</evidence>
<dbReference type="Proteomes" id="UP000612362">
    <property type="component" value="Unassembled WGS sequence"/>
</dbReference>
<dbReference type="Gene3D" id="3.10.450.50">
    <property type="match status" value="1"/>
</dbReference>
<dbReference type="SUPFAM" id="SSF54427">
    <property type="entry name" value="NTF2-like"/>
    <property type="match status" value="1"/>
</dbReference>
<dbReference type="Pfam" id="PF12680">
    <property type="entry name" value="SnoaL_2"/>
    <property type="match status" value="1"/>
</dbReference>
<feature type="domain" description="SnoaL-like" evidence="1">
    <location>
        <begin position="17"/>
        <end position="116"/>
    </location>
</feature>
<sequence length="121" mass="13622">MEQQSLILEGITAQDVVDRQLQAYNAHNLEGFLSCYSPSIRVALHPGGQTLDEGLEALRLSYAKLFAECPNLHARITRRIASESMIIDEEEVEGLVDGRTVRSVIMYEVLEGLITRSWFVE</sequence>
<evidence type="ECO:0000259" key="1">
    <source>
        <dbReference type="Pfam" id="PF12680"/>
    </source>
</evidence>
<organism evidence="2 3">
    <name type="scientific">Ktedonospora formicarum</name>
    <dbReference type="NCBI Taxonomy" id="2778364"/>
    <lineage>
        <taxon>Bacteria</taxon>
        <taxon>Bacillati</taxon>
        <taxon>Chloroflexota</taxon>
        <taxon>Ktedonobacteria</taxon>
        <taxon>Ktedonobacterales</taxon>
        <taxon>Ktedonobacteraceae</taxon>
        <taxon>Ktedonospora</taxon>
    </lineage>
</organism>
<dbReference type="InterPro" id="IPR032710">
    <property type="entry name" value="NTF2-like_dom_sf"/>
</dbReference>